<dbReference type="KEGG" id="ssyi:EKG83_09310"/>
<evidence type="ECO:0000313" key="6">
    <source>
        <dbReference type="Proteomes" id="UP000325787"/>
    </source>
</evidence>
<dbReference type="Gene3D" id="3.40.430.10">
    <property type="entry name" value="Dihydrofolate Reductase, subunit A"/>
    <property type="match status" value="1"/>
</dbReference>
<gene>
    <name evidence="5" type="ORF">EKG83_09310</name>
</gene>
<organism evidence="5 6">
    <name type="scientific">Saccharothrix syringae</name>
    <name type="common">Nocardiopsis syringae</name>
    <dbReference type="NCBI Taxonomy" id="103733"/>
    <lineage>
        <taxon>Bacteria</taxon>
        <taxon>Bacillati</taxon>
        <taxon>Actinomycetota</taxon>
        <taxon>Actinomycetes</taxon>
        <taxon>Pseudonocardiales</taxon>
        <taxon>Pseudonocardiaceae</taxon>
        <taxon>Saccharothrix</taxon>
    </lineage>
</organism>
<evidence type="ECO:0000259" key="4">
    <source>
        <dbReference type="Pfam" id="PF01872"/>
    </source>
</evidence>
<dbReference type="PANTHER" id="PTHR38011">
    <property type="entry name" value="DIHYDROFOLATE REDUCTASE FAMILY PROTEIN (AFU_ORTHOLOGUE AFUA_8G06820)"/>
    <property type="match status" value="1"/>
</dbReference>
<evidence type="ECO:0000256" key="2">
    <source>
        <dbReference type="ARBA" id="ARBA00022857"/>
    </source>
</evidence>
<dbReference type="GO" id="GO:0009231">
    <property type="term" value="P:riboflavin biosynthetic process"/>
    <property type="evidence" value="ECO:0007669"/>
    <property type="project" value="InterPro"/>
</dbReference>
<protein>
    <submittedName>
        <fullName evidence="5">Pyrimidine reductase family protein</fullName>
    </submittedName>
</protein>
<keyword evidence="6" id="KW-1185">Reference proteome</keyword>
<dbReference type="Pfam" id="PF01872">
    <property type="entry name" value="RibD_C"/>
    <property type="match status" value="1"/>
</dbReference>
<dbReference type="AlphaFoldDB" id="A0A5Q0HDD4"/>
<dbReference type="Proteomes" id="UP000325787">
    <property type="component" value="Chromosome"/>
</dbReference>
<dbReference type="EMBL" id="CP034550">
    <property type="protein sequence ID" value="QFZ24119.1"/>
    <property type="molecule type" value="Genomic_DNA"/>
</dbReference>
<dbReference type="SUPFAM" id="SSF53597">
    <property type="entry name" value="Dihydrofolate reductase-like"/>
    <property type="match status" value="1"/>
</dbReference>
<feature type="domain" description="Bacterial bifunctional deaminase-reductase C-terminal" evidence="4">
    <location>
        <begin position="28"/>
        <end position="237"/>
    </location>
</feature>
<proteinExistence type="predicted"/>
<dbReference type="GO" id="GO:0008703">
    <property type="term" value="F:5-amino-6-(5-phosphoribosylamino)uracil reductase activity"/>
    <property type="evidence" value="ECO:0007669"/>
    <property type="project" value="InterPro"/>
</dbReference>
<dbReference type="InterPro" id="IPR002734">
    <property type="entry name" value="RibDG_C"/>
</dbReference>
<name>A0A5Q0HDD4_SACSY</name>
<dbReference type="RefSeq" id="WP_033432632.1">
    <property type="nucleotide sequence ID" value="NZ_CP034550.1"/>
</dbReference>
<sequence>MLWPPRDGELPDEQLEGLYDYPDALTRPWVQANFVSGVDGAVTFAGRSRGLGNAADRRVLALTRDLCDAVLVGHGTAAAEGYEGIKVREVRAERRARLGLAPVPPIAVVTARCSVEPTSPLVTSTLVPPIVLTTAAAPEARRRALAEAGADVVVVGDTSVDLRAALAALDERGLRRISCEGGPALFGAMVAEELVDVLCLTLSPLLVGGDAGRITAGLPEARRALELESVLHDDSTLLLRYRWAGAGRAG</sequence>
<dbReference type="InterPro" id="IPR024072">
    <property type="entry name" value="DHFR-like_dom_sf"/>
</dbReference>
<reference evidence="6" key="1">
    <citation type="journal article" date="2021" name="Curr. Microbiol.">
        <title>Complete genome of nocamycin-producing strain Saccharothrix syringae NRRL B-16468 reveals the biosynthetic potential for secondary metabolites.</title>
        <authorList>
            <person name="Mo X."/>
            <person name="Yang S."/>
        </authorList>
    </citation>
    <scope>NUCLEOTIDE SEQUENCE [LARGE SCALE GENOMIC DNA]</scope>
    <source>
        <strain evidence="6">ATCC 51364 / DSM 43886 / JCM 6844 / KCTC 9398 / NBRC 14523 / NRRL B-16468 / INA 2240</strain>
    </source>
</reference>
<keyword evidence="3" id="KW-0560">Oxidoreductase</keyword>
<dbReference type="OrthoDB" id="5243299at2"/>
<evidence type="ECO:0000256" key="3">
    <source>
        <dbReference type="ARBA" id="ARBA00023002"/>
    </source>
</evidence>
<accession>A0A5Q0HDD4</accession>
<dbReference type="PANTHER" id="PTHR38011:SF7">
    <property type="entry name" value="2,5-DIAMINO-6-RIBOSYLAMINO-4(3H)-PYRIMIDINONE 5'-PHOSPHATE REDUCTASE"/>
    <property type="match status" value="1"/>
</dbReference>
<evidence type="ECO:0000256" key="1">
    <source>
        <dbReference type="ARBA" id="ARBA00005104"/>
    </source>
</evidence>
<evidence type="ECO:0000313" key="5">
    <source>
        <dbReference type="EMBL" id="QFZ24119.1"/>
    </source>
</evidence>
<dbReference type="InterPro" id="IPR050765">
    <property type="entry name" value="Riboflavin_Biosynth_HTPR"/>
</dbReference>
<comment type="pathway">
    <text evidence="1">Cofactor biosynthesis; riboflavin biosynthesis.</text>
</comment>
<keyword evidence="2" id="KW-0521">NADP</keyword>